<feature type="compositionally biased region" description="Basic residues" evidence="4">
    <location>
        <begin position="447"/>
        <end position="458"/>
    </location>
</feature>
<feature type="region of interest" description="Disordered" evidence="4">
    <location>
        <begin position="381"/>
        <end position="464"/>
    </location>
</feature>
<evidence type="ECO:0000313" key="7">
    <source>
        <dbReference type="Proteomes" id="UP000472265"/>
    </source>
</evidence>
<dbReference type="PANTHER" id="PTHR22792:SF48">
    <property type="entry name" value="LA-RELATED PROTEIN 4"/>
    <property type="match status" value="1"/>
</dbReference>
<dbReference type="Pfam" id="PF05383">
    <property type="entry name" value="La"/>
    <property type="match status" value="1"/>
</dbReference>
<keyword evidence="1" id="KW-0597">Phosphoprotein</keyword>
<evidence type="ECO:0000256" key="3">
    <source>
        <dbReference type="PROSITE-ProRule" id="PRU00332"/>
    </source>
</evidence>
<protein>
    <submittedName>
        <fullName evidence="6">La-related protein 4-like</fullName>
    </submittedName>
</protein>
<dbReference type="InterPro" id="IPR058699">
    <property type="entry name" value="RRM_LARP4/4B"/>
</dbReference>
<dbReference type="CDD" id="cd08035">
    <property type="entry name" value="LARP_4"/>
    <property type="match status" value="1"/>
</dbReference>
<dbReference type="Ensembl" id="ENSSAUT00010035172.1">
    <property type="protein sequence ID" value="ENSSAUP00010033377.1"/>
    <property type="gene ID" value="ENSSAUG00010014179.1"/>
</dbReference>
<dbReference type="AlphaFoldDB" id="A0A671W603"/>
<feature type="region of interest" description="Disordered" evidence="4">
    <location>
        <begin position="614"/>
        <end position="786"/>
    </location>
</feature>
<dbReference type="PANTHER" id="PTHR22792">
    <property type="entry name" value="LUPUS LA PROTEIN-RELATED"/>
    <property type="match status" value="1"/>
</dbReference>
<dbReference type="GeneTree" id="ENSGT00940000154409"/>
<sequence length="786" mass="85284">MESRITGSRVTTKGAGLNPNAKVWQEIPAHQNDIPEGTEDSAWLLTHPPPAELTDGNVDVPSSGGKGFNAEYPDSTADFAPVPTEGIVNGTDHPDLSYLVFDQQFESAIEGDVSKEQPMSEESLRESLKKLLEFCFSRENLSKDLYLISQMDSDQFVPIWTIACMEDIKALTTDMDLILDVLRASPMVQVDESGERVRPNHSRCIIILREVPETTPVEEVEALFKSENCPKALSAEFAHNSNWYITFQSDMDAQQAFRYLREEVKTFQGKPIMARIKAINTFFGKNGFHSMDSSVYSQQAQPQAQYGSAVYMQQVYSPQQQYPVYPVVSPSWNPSVVPYFETPLAPFPNGGFVNGYNSTGNFDGNLNTNRHMNRNRNHVKNHTRHGDVPPSPSLVPGALMDGLSCPLSPQPLQTAGTSPGTTSATLSLSPFSFKDTPSNGYVSGTGRGRRGIHRGMRRKREDEHTTKPIPLMEAKVAPPPNFDLAASNFPPLPGTVVSVQGETTPEMRLSDVVRGLKVPNKSVSQEFKENRHTNISDDAVNKPVLVTSVAKPASVNPVTKPAPVTPVAKPAPVTPVAKPAPVTPVAKPAPATPQTVALPASSVSPLVKEEIKAEPPIPKGAISSSTQAASPTGSEQAPSTYSESVSTEAPSSSPPTPTSELGLRKLSYAEVCQRLAKDPPPAQTTSPSPPASSPSQPLQELKVNRVEEPRPNSKRTTDKPEKSGDTRPPRQPLRSFRGANGQVKFGGAGLKIRDHQRGLNTGKPFSPQRGARRSGKEQNIPPRSPK</sequence>
<dbReference type="GO" id="GO:0045727">
    <property type="term" value="P:positive regulation of translation"/>
    <property type="evidence" value="ECO:0007669"/>
    <property type="project" value="TreeGrafter"/>
</dbReference>
<evidence type="ECO:0000256" key="2">
    <source>
        <dbReference type="ARBA" id="ARBA00022884"/>
    </source>
</evidence>
<gene>
    <name evidence="6" type="primary">larp4ab</name>
</gene>
<dbReference type="InterPro" id="IPR006630">
    <property type="entry name" value="La_HTH"/>
</dbReference>
<dbReference type="InterPro" id="IPR036388">
    <property type="entry name" value="WH-like_DNA-bd_sf"/>
</dbReference>
<reference evidence="6" key="1">
    <citation type="submission" date="2021-04" db="EMBL/GenBank/DDBJ databases">
        <authorList>
            <consortium name="Wellcome Sanger Institute Data Sharing"/>
        </authorList>
    </citation>
    <scope>NUCLEOTIDE SEQUENCE [LARGE SCALE GENOMIC DNA]</scope>
</reference>
<dbReference type="Pfam" id="PF26088">
    <property type="entry name" value="RRM_LARP4"/>
    <property type="match status" value="1"/>
</dbReference>
<dbReference type="GO" id="GO:0003730">
    <property type="term" value="F:mRNA 3'-UTR binding"/>
    <property type="evidence" value="ECO:0007669"/>
    <property type="project" value="TreeGrafter"/>
</dbReference>
<organism evidence="6 7">
    <name type="scientific">Sparus aurata</name>
    <name type="common">Gilthead sea bream</name>
    <dbReference type="NCBI Taxonomy" id="8175"/>
    <lineage>
        <taxon>Eukaryota</taxon>
        <taxon>Metazoa</taxon>
        <taxon>Chordata</taxon>
        <taxon>Craniata</taxon>
        <taxon>Vertebrata</taxon>
        <taxon>Euteleostomi</taxon>
        <taxon>Actinopterygii</taxon>
        <taxon>Neopterygii</taxon>
        <taxon>Teleostei</taxon>
        <taxon>Neoteleostei</taxon>
        <taxon>Acanthomorphata</taxon>
        <taxon>Eupercaria</taxon>
        <taxon>Spariformes</taxon>
        <taxon>Sparidae</taxon>
        <taxon>Sparus</taxon>
    </lineage>
</organism>
<feature type="domain" description="HTH La-type RNA-binding" evidence="5">
    <location>
        <begin position="118"/>
        <end position="207"/>
    </location>
</feature>
<dbReference type="InterPro" id="IPR036390">
    <property type="entry name" value="WH_DNA-bd_sf"/>
</dbReference>
<dbReference type="GO" id="GO:0010494">
    <property type="term" value="C:cytoplasmic stress granule"/>
    <property type="evidence" value="ECO:0007669"/>
    <property type="project" value="TreeGrafter"/>
</dbReference>
<keyword evidence="7" id="KW-1185">Reference proteome</keyword>
<feature type="compositionally biased region" description="Basic and acidic residues" evidence="4">
    <location>
        <begin position="702"/>
        <end position="728"/>
    </location>
</feature>
<dbReference type="GO" id="GO:0005829">
    <property type="term" value="C:cytosol"/>
    <property type="evidence" value="ECO:0007669"/>
    <property type="project" value="TreeGrafter"/>
</dbReference>
<dbReference type="SMART" id="SM00715">
    <property type="entry name" value="LA"/>
    <property type="match status" value="1"/>
</dbReference>
<name>A0A671W603_SPAAU</name>
<dbReference type="OrthoDB" id="10046764at2759"/>
<dbReference type="Proteomes" id="UP000472265">
    <property type="component" value="Chromosome 6"/>
</dbReference>
<evidence type="ECO:0000259" key="5">
    <source>
        <dbReference type="PROSITE" id="PS50961"/>
    </source>
</evidence>
<proteinExistence type="predicted"/>
<dbReference type="Gene3D" id="1.10.10.10">
    <property type="entry name" value="Winged helix-like DNA-binding domain superfamily/Winged helix DNA-binding domain"/>
    <property type="match status" value="1"/>
</dbReference>
<evidence type="ECO:0000256" key="1">
    <source>
        <dbReference type="ARBA" id="ARBA00022553"/>
    </source>
</evidence>
<feature type="compositionally biased region" description="Pro residues" evidence="4">
    <location>
        <begin position="678"/>
        <end position="692"/>
    </location>
</feature>
<dbReference type="OMA" id="ACPTVTK"/>
<evidence type="ECO:0000256" key="4">
    <source>
        <dbReference type="SAM" id="MobiDB-lite"/>
    </source>
</evidence>
<feature type="compositionally biased region" description="Low complexity" evidence="4">
    <location>
        <begin position="642"/>
        <end position="651"/>
    </location>
</feature>
<feature type="compositionally biased region" description="Polar residues" evidence="4">
    <location>
        <begin position="622"/>
        <end position="641"/>
    </location>
</feature>
<dbReference type="InterPro" id="IPR045180">
    <property type="entry name" value="La_dom_prot"/>
</dbReference>
<dbReference type="SUPFAM" id="SSF46785">
    <property type="entry name" value="Winged helix' DNA-binding domain"/>
    <property type="match status" value="1"/>
</dbReference>
<dbReference type="PRINTS" id="PR01217">
    <property type="entry name" value="PRICHEXTENSN"/>
</dbReference>
<accession>A0A671W603</accession>
<dbReference type="PROSITE" id="PS50961">
    <property type="entry name" value="HTH_LA"/>
    <property type="match status" value="1"/>
</dbReference>
<evidence type="ECO:0000313" key="6">
    <source>
        <dbReference type="Ensembl" id="ENSSAUP00010033377.1"/>
    </source>
</evidence>
<keyword evidence="2 3" id="KW-0694">RNA-binding</keyword>
<feature type="compositionally biased region" description="Low complexity" evidence="4">
    <location>
        <begin position="414"/>
        <end position="430"/>
    </location>
</feature>
<reference evidence="6" key="2">
    <citation type="submission" date="2025-08" db="UniProtKB">
        <authorList>
            <consortium name="Ensembl"/>
        </authorList>
    </citation>
    <scope>IDENTIFICATION</scope>
</reference>
<dbReference type="InParanoid" id="A0A671W603"/>
<reference evidence="6" key="3">
    <citation type="submission" date="2025-09" db="UniProtKB">
        <authorList>
            <consortium name="Ensembl"/>
        </authorList>
    </citation>
    <scope>IDENTIFICATION</scope>
</reference>